<feature type="compositionally biased region" description="Basic and acidic residues" evidence="5">
    <location>
        <begin position="890"/>
        <end position="907"/>
    </location>
</feature>
<evidence type="ECO:0000256" key="5">
    <source>
        <dbReference type="SAM" id="MobiDB-lite"/>
    </source>
</evidence>
<dbReference type="GO" id="GO:0070210">
    <property type="term" value="C:Rpd3L-Expanded complex"/>
    <property type="evidence" value="ECO:0007669"/>
    <property type="project" value="TreeGrafter"/>
</dbReference>
<feature type="domain" description="SET" evidence="7">
    <location>
        <begin position="293"/>
        <end position="420"/>
    </location>
</feature>
<feature type="compositionally biased region" description="Basic and acidic residues" evidence="5">
    <location>
        <begin position="713"/>
        <end position="730"/>
    </location>
</feature>
<dbReference type="Proteomes" id="UP001302367">
    <property type="component" value="Chromosome 4"/>
</dbReference>
<dbReference type="SMART" id="SM00317">
    <property type="entry name" value="SET"/>
    <property type="match status" value="1"/>
</dbReference>
<evidence type="ECO:0000256" key="1">
    <source>
        <dbReference type="ARBA" id="ARBA00022723"/>
    </source>
</evidence>
<keyword evidence="2" id="KW-0863">Zinc-finger</keyword>
<evidence type="ECO:0000256" key="2">
    <source>
        <dbReference type="ARBA" id="ARBA00022771"/>
    </source>
</evidence>
<feature type="compositionally biased region" description="Polar residues" evidence="5">
    <location>
        <begin position="539"/>
        <end position="550"/>
    </location>
</feature>
<evidence type="ECO:0000313" key="10">
    <source>
        <dbReference type="Proteomes" id="UP000230605"/>
    </source>
</evidence>
<feature type="compositionally biased region" description="Basic and acidic residues" evidence="5">
    <location>
        <begin position="472"/>
        <end position="481"/>
    </location>
</feature>
<dbReference type="Gene3D" id="3.30.40.10">
    <property type="entry name" value="Zinc/RING finger domain, C3HC4 (zinc finger)"/>
    <property type="match status" value="1"/>
</dbReference>
<evidence type="ECO:0000256" key="4">
    <source>
        <dbReference type="ARBA" id="ARBA00022853"/>
    </source>
</evidence>
<dbReference type="InterPro" id="IPR011011">
    <property type="entry name" value="Znf_FYVE_PHD"/>
</dbReference>
<feature type="compositionally biased region" description="Basic residues" evidence="5">
    <location>
        <begin position="126"/>
        <end position="135"/>
    </location>
</feature>
<feature type="domain" description="Zinc finger PHD-type" evidence="6">
    <location>
        <begin position="48"/>
        <end position="96"/>
    </location>
</feature>
<evidence type="ECO:0000313" key="11">
    <source>
        <dbReference type="Proteomes" id="UP001302367"/>
    </source>
</evidence>
<feature type="compositionally biased region" description="Polar residues" evidence="5">
    <location>
        <begin position="608"/>
        <end position="624"/>
    </location>
</feature>
<dbReference type="PANTHER" id="PTHR46462">
    <property type="entry name" value="UPSET, ISOFORM A"/>
    <property type="match status" value="1"/>
</dbReference>
<proteinExistence type="predicted"/>
<dbReference type="InterPro" id="IPR001214">
    <property type="entry name" value="SET_dom"/>
</dbReference>
<dbReference type="GO" id="GO:0006355">
    <property type="term" value="P:regulation of DNA-templated transcription"/>
    <property type="evidence" value="ECO:0007669"/>
    <property type="project" value="TreeGrafter"/>
</dbReference>
<feature type="compositionally biased region" description="Basic residues" evidence="5">
    <location>
        <begin position="190"/>
        <end position="206"/>
    </location>
</feature>
<dbReference type="EMBL" id="CP134187">
    <property type="protein sequence ID" value="WPB01908.1"/>
    <property type="molecule type" value="Genomic_DNA"/>
</dbReference>
<dbReference type="Pfam" id="PF00628">
    <property type="entry name" value="PHD"/>
    <property type="match status" value="1"/>
</dbReference>
<keyword evidence="3" id="KW-0862">Zinc</keyword>
<feature type="region of interest" description="Disordered" evidence="5">
    <location>
        <begin position="109"/>
        <end position="215"/>
    </location>
</feature>
<feature type="compositionally biased region" description="Polar residues" evidence="5">
    <location>
        <begin position="697"/>
        <end position="712"/>
    </location>
</feature>
<feature type="compositionally biased region" description="Acidic residues" evidence="5">
    <location>
        <begin position="751"/>
        <end position="763"/>
    </location>
</feature>
<feature type="compositionally biased region" description="Low complexity" evidence="5">
    <location>
        <begin position="834"/>
        <end position="853"/>
    </location>
</feature>
<dbReference type="EMBL" id="LKMD01000105">
    <property type="protein sequence ID" value="PIA93862.1"/>
    <property type="molecule type" value="Genomic_DNA"/>
</dbReference>
<name>A0A2G5HNT7_CERBT</name>
<evidence type="ECO:0000259" key="6">
    <source>
        <dbReference type="SMART" id="SM00249"/>
    </source>
</evidence>
<feature type="compositionally biased region" description="Basic residues" evidence="5">
    <location>
        <begin position="482"/>
        <end position="492"/>
    </location>
</feature>
<dbReference type="Pfam" id="PF00856">
    <property type="entry name" value="SET"/>
    <property type="match status" value="1"/>
</dbReference>
<feature type="compositionally biased region" description="Polar residues" evidence="5">
    <location>
        <begin position="499"/>
        <end position="508"/>
    </location>
</feature>
<dbReference type="GO" id="GO:0034967">
    <property type="term" value="C:Set3 complex"/>
    <property type="evidence" value="ECO:0007669"/>
    <property type="project" value="TreeGrafter"/>
</dbReference>
<sequence length="963" mass="105652">MTDAHFSVKPVNGHDLSHHITPLHPVSHQQRYHVPLVNGDPEDDGQISCICGFADDDGWTVACDKCNRWQHQSCYYPQFDERQLPEHLQHYCVECEPRDVDVLAARRHQLAKREPSEPLTNGIKRAASKSHKKKVKEPAPAYTNGWPIDKLRNDRNSAGPRDQQPPAKRPKTSHRTSDSTTTTTTTTTKGHSRKRNASTANHRRSLSRSPETPIERYSDHFLQSYADDEWSVTDNNLHDSIQVTNSLSEWVEMHEEDFEEEHGQIKGEALMRYDDDLDNMPGKAQLVIVERQDDDVLHRGQPVKWKTVTVQEPLPTGAYIGELKGRICFKKEYQQDSSNRWAEMRHPEPFVFFLPKLPIVLDARTEGTDLRFVRRSCYPNARLQVLITGKADYHFCFLSSREIQPGEEISIAWETTEGMPHLMKPNLTQDELEHFSTWVSTVLANCGPCACGMPVEDLDQHGACYMARFDRRLGPGDERPAKAPKAKKRKNGQHISPLHTHSVNSRSGSEARKIDPDDDGTDSRSASGSAGRGSASRDITPNTHYSTNGTGMPELSEREKKKLAKEEEMFRRQEEESMGKAKKKRTSDGSNLNTPSATASKQLGFPPNGSSKNSDTATSRQTSVKAAGGRKTKTQKSITKPPSRVVKRPRPVYVDAVTQCDLDQEEAERRAPIPSARKPFKSLRQTLLERCARNNRAILSSAPSSPVSLQKSPRQEDAMDIDRDTLRDRSSPVPVERPRSASSGPRADSGPVEDAEMPDAGDEAEPKQEPPSDLAATSNAIADDVGQLHKKSSPVEPSPAPPWPAKSSPGSAASEQTSSKPAGMRLDMPPPSANPFSSSSATSPAGGPTTGSGYIAQSPASMTPGSIFPPSVAAAVAPSPAKKKLSLSDYTRRKAKKEDSELSHRESSPASSTSGTVVPPLQPSSALEARAAEGTAIEEDIKMEEAVAGPATAESAPPTVTAA</sequence>
<dbReference type="InterPro" id="IPR013083">
    <property type="entry name" value="Znf_RING/FYVE/PHD"/>
</dbReference>
<evidence type="ECO:0000313" key="9">
    <source>
        <dbReference type="EMBL" id="WPB01908.1"/>
    </source>
</evidence>
<reference evidence="8 10" key="1">
    <citation type="submission" date="2015-10" db="EMBL/GenBank/DDBJ databases">
        <title>The cercosporin biosynthetic gene cluster was horizontally transferred to several fungal lineages and shown to be expanded in Cercospora beticola based on microsynteny with recipient genomes.</title>
        <authorList>
            <person name="De Jonge R."/>
            <person name="Ebert M.K."/>
            <person name="Suttle J.C."/>
            <person name="Jurick Ii W.M."/>
            <person name="Secor G.A."/>
            <person name="Thomma B.P."/>
            <person name="Van De Peer Y."/>
            <person name="Bolton M.D."/>
        </authorList>
    </citation>
    <scope>NUCLEOTIDE SEQUENCE [LARGE SCALE GENOMIC DNA]</scope>
    <source>
        <strain evidence="8 10">09-40</strain>
    </source>
</reference>
<feature type="compositionally biased region" description="Low complexity" evidence="5">
    <location>
        <begin position="869"/>
        <end position="880"/>
    </location>
</feature>
<accession>A0A2G5HNT7</accession>
<evidence type="ECO:0000313" key="8">
    <source>
        <dbReference type="EMBL" id="PIA93862.1"/>
    </source>
</evidence>
<keyword evidence="4" id="KW-0156">Chromatin regulator</keyword>
<dbReference type="Gene3D" id="2.170.270.10">
    <property type="entry name" value="SET domain"/>
    <property type="match status" value="1"/>
</dbReference>
<gene>
    <name evidence="8" type="ORF">CB0940_04648</name>
    <name evidence="9" type="ORF">RHO25_006541</name>
</gene>
<organism evidence="8 10">
    <name type="scientific">Cercospora beticola</name>
    <name type="common">Sugarbeet leaf spot fungus</name>
    <dbReference type="NCBI Taxonomy" id="122368"/>
    <lineage>
        <taxon>Eukaryota</taxon>
        <taxon>Fungi</taxon>
        <taxon>Dikarya</taxon>
        <taxon>Ascomycota</taxon>
        <taxon>Pezizomycotina</taxon>
        <taxon>Dothideomycetes</taxon>
        <taxon>Dothideomycetidae</taxon>
        <taxon>Mycosphaerellales</taxon>
        <taxon>Mycosphaerellaceae</taxon>
        <taxon>Cercospora</taxon>
    </lineage>
</organism>
<feature type="region of interest" description="Disordered" evidence="5">
    <location>
        <begin position="694"/>
        <end position="963"/>
    </location>
</feature>
<dbReference type="InterPro" id="IPR001965">
    <property type="entry name" value="Znf_PHD"/>
</dbReference>
<feature type="compositionally biased region" description="Low complexity" evidence="5">
    <location>
        <begin position="805"/>
        <end position="814"/>
    </location>
</feature>
<dbReference type="AlphaFoldDB" id="A0A2G5HNT7"/>
<reference evidence="9 11" key="2">
    <citation type="submission" date="2023-09" db="EMBL/GenBank/DDBJ databases">
        <title>Complete-Gapless Cercospora beticola genome.</title>
        <authorList>
            <person name="Wyatt N.A."/>
            <person name="Spanner R.E."/>
            <person name="Bolton M.D."/>
        </authorList>
    </citation>
    <scope>NUCLEOTIDE SEQUENCE [LARGE SCALE GENOMIC DNA]</scope>
    <source>
        <strain evidence="9">Cb09-40</strain>
    </source>
</reference>
<keyword evidence="1" id="KW-0479">Metal-binding</keyword>
<dbReference type="GO" id="GO:0008270">
    <property type="term" value="F:zinc ion binding"/>
    <property type="evidence" value="ECO:0007669"/>
    <property type="project" value="UniProtKB-KW"/>
</dbReference>
<dbReference type="OrthoDB" id="1928087at2759"/>
<feature type="compositionally biased region" description="Basic and acidic residues" evidence="5">
    <location>
        <begin position="555"/>
        <end position="579"/>
    </location>
</feature>
<dbReference type="SUPFAM" id="SSF82199">
    <property type="entry name" value="SET domain"/>
    <property type="match status" value="1"/>
</dbReference>
<feature type="region of interest" description="Disordered" evidence="5">
    <location>
        <begin position="472"/>
        <end position="680"/>
    </location>
</feature>
<dbReference type="SMART" id="SM00249">
    <property type="entry name" value="PHD"/>
    <property type="match status" value="1"/>
</dbReference>
<dbReference type="PANTHER" id="PTHR46462:SF3">
    <property type="entry name" value="UPSET, ISOFORM A"/>
    <property type="match status" value="1"/>
</dbReference>
<feature type="compositionally biased region" description="Low complexity" evidence="5">
    <location>
        <begin position="523"/>
        <end position="537"/>
    </location>
</feature>
<feature type="compositionally biased region" description="Low complexity" evidence="5">
    <location>
        <begin position="178"/>
        <end position="188"/>
    </location>
</feature>
<protein>
    <submittedName>
        <fullName evidence="8">SET domain-containing protein 3</fullName>
    </submittedName>
</protein>
<dbReference type="SUPFAM" id="SSF57903">
    <property type="entry name" value="FYVE/PHD zinc finger"/>
    <property type="match status" value="1"/>
</dbReference>
<evidence type="ECO:0000259" key="7">
    <source>
        <dbReference type="SMART" id="SM00317"/>
    </source>
</evidence>
<dbReference type="GO" id="GO:0006325">
    <property type="term" value="P:chromatin organization"/>
    <property type="evidence" value="ECO:0007669"/>
    <property type="project" value="UniProtKB-KW"/>
</dbReference>
<feature type="compositionally biased region" description="Polar residues" evidence="5">
    <location>
        <begin position="588"/>
        <end position="601"/>
    </location>
</feature>
<dbReference type="InterPro" id="IPR019787">
    <property type="entry name" value="Znf_PHD-finger"/>
</dbReference>
<dbReference type="Proteomes" id="UP000230605">
    <property type="component" value="Chromosome 4"/>
</dbReference>
<keyword evidence="11" id="KW-1185">Reference proteome</keyword>
<evidence type="ECO:0000256" key="3">
    <source>
        <dbReference type="ARBA" id="ARBA00022833"/>
    </source>
</evidence>
<dbReference type="InterPro" id="IPR046341">
    <property type="entry name" value="SET_dom_sf"/>
</dbReference>